<protein>
    <submittedName>
        <fullName evidence="3">PadR family transcriptional regulator</fullName>
    </submittedName>
</protein>
<evidence type="ECO:0000256" key="1">
    <source>
        <dbReference type="SAM" id="MobiDB-lite"/>
    </source>
</evidence>
<reference evidence="3 4" key="1">
    <citation type="submission" date="2024-08" db="EMBL/GenBank/DDBJ databases">
        <authorList>
            <person name="Lu H."/>
        </authorList>
    </citation>
    <scope>NUCLEOTIDE SEQUENCE [LARGE SCALE GENOMIC DNA]</scope>
    <source>
        <strain evidence="3 4">LKC17W</strain>
    </source>
</reference>
<name>A0ABW7FP18_9BURK</name>
<dbReference type="EMBL" id="JBIGHW010000015">
    <property type="protein sequence ID" value="MFG6443094.1"/>
    <property type="molecule type" value="Genomic_DNA"/>
</dbReference>
<feature type="compositionally biased region" description="Basic and acidic residues" evidence="1">
    <location>
        <begin position="1"/>
        <end position="12"/>
    </location>
</feature>
<dbReference type="InterPro" id="IPR005149">
    <property type="entry name" value="Tscrpt_reg_PadR_N"/>
</dbReference>
<comment type="caution">
    <text evidence="3">The sequence shown here is derived from an EMBL/GenBank/DDBJ whole genome shotgun (WGS) entry which is preliminary data.</text>
</comment>
<evidence type="ECO:0000259" key="2">
    <source>
        <dbReference type="Pfam" id="PF03551"/>
    </source>
</evidence>
<feature type="domain" description="Transcription regulator PadR N-terminal" evidence="2">
    <location>
        <begin position="87"/>
        <end position="155"/>
    </location>
</feature>
<sequence>MHPRHFFFDRRPAAACGPSSPIHPGEREARQPHHGMRVGHAEGRGGHRGAAGGGFSRHGGGGPGGHGGGHGRGGRMFEAGAIKLLALSLVAERPCYGYELIKFIEGLVGGDYSPSPGVIYPTLTYLVDMGWATVADGDAGRKQYTVTTEGLAQLERQRDELTALTERLRGVREGAGARRSPDIERAMGNLKAVLHMRFSPANASPDLARRVATLIDEAALAIQKLEV</sequence>
<keyword evidence="4" id="KW-1185">Reference proteome</keyword>
<feature type="region of interest" description="Disordered" evidence="1">
    <location>
        <begin position="1"/>
        <end position="72"/>
    </location>
</feature>
<dbReference type="Gene3D" id="1.10.10.10">
    <property type="entry name" value="Winged helix-like DNA-binding domain superfamily/Winged helix DNA-binding domain"/>
    <property type="match status" value="1"/>
</dbReference>
<evidence type="ECO:0000313" key="4">
    <source>
        <dbReference type="Proteomes" id="UP001606301"/>
    </source>
</evidence>
<dbReference type="Pfam" id="PF03551">
    <property type="entry name" value="PadR"/>
    <property type="match status" value="1"/>
</dbReference>
<accession>A0ABW7FP18</accession>
<dbReference type="RefSeq" id="WP_394401179.1">
    <property type="nucleotide sequence ID" value="NZ_JBIGHW010000015.1"/>
</dbReference>
<organism evidence="3 4">
    <name type="scientific">Pelomonas margarita</name>
    <dbReference type="NCBI Taxonomy" id="3299031"/>
    <lineage>
        <taxon>Bacteria</taxon>
        <taxon>Pseudomonadati</taxon>
        <taxon>Pseudomonadota</taxon>
        <taxon>Betaproteobacteria</taxon>
        <taxon>Burkholderiales</taxon>
        <taxon>Sphaerotilaceae</taxon>
        <taxon>Roseateles</taxon>
    </lineage>
</organism>
<dbReference type="Proteomes" id="UP001606301">
    <property type="component" value="Unassembled WGS sequence"/>
</dbReference>
<gene>
    <name evidence="3" type="ORF">ACG0Z3_20580</name>
</gene>
<dbReference type="InterPro" id="IPR036390">
    <property type="entry name" value="WH_DNA-bd_sf"/>
</dbReference>
<proteinExistence type="predicted"/>
<dbReference type="PANTHER" id="PTHR43252">
    <property type="entry name" value="TRANSCRIPTIONAL REGULATOR YQJI"/>
    <property type="match status" value="1"/>
</dbReference>
<dbReference type="PANTHER" id="PTHR43252:SF7">
    <property type="entry name" value="TRANSCRIPTIONAL REGULATOR YQJI"/>
    <property type="match status" value="1"/>
</dbReference>
<dbReference type="SUPFAM" id="SSF46785">
    <property type="entry name" value="Winged helix' DNA-binding domain"/>
    <property type="match status" value="1"/>
</dbReference>
<feature type="compositionally biased region" description="Gly residues" evidence="1">
    <location>
        <begin position="48"/>
        <end position="71"/>
    </location>
</feature>
<evidence type="ECO:0000313" key="3">
    <source>
        <dbReference type="EMBL" id="MFG6443094.1"/>
    </source>
</evidence>
<dbReference type="InterPro" id="IPR036388">
    <property type="entry name" value="WH-like_DNA-bd_sf"/>
</dbReference>